<dbReference type="GeneID" id="85324389"/>
<proteinExistence type="predicted"/>
<keyword evidence="2" id="KW-1185">Reference proteome</keyword>
<accession>A0AA40BJ94</accession>
<dbReference type="AlphaFoldDB" id="A0AA40BJ94"/>
<organism evidence="1 2">
    <name type="scientific">Lasiosphaeria miniovina</name>
    <dbReference type="NCBI Taxonomy" id="1954250"/>
    <lineage>
        <taxon>Eukaryota</taxon>
        <taxon>Fungi</taxon>
        <taxon>Dikarya</taxon>
        <taxon>Ascomycota</taxon>
        <taxon>Pezizomycotina</taxon>
        <taxon>Sordariomycetes</taxon>
        <taxon>Sordariomycetidae</taxon>
        <taxon>Sordariales</taxon>
        <taxon>Lasiosphaeriaceae</taxon>
        <taxon>Lasiosphaeria</taxon>
    </lineage>
</organism>
<gene>
    <name evidence="1" type="ORF">B0T26DRAFT_691326</name>
</gene>
<evidence type="ECO:0000313" key="2">
    <source>
        <dbReference type="Proteomes" id="UP001172101"/>
    </source>
</evidence>
<protein>
    <submittedName>
        <fullName evidence="1">Uncharacterized protein</fullName>
    </submittedName>
</protein>
<evidence type="ECO:0000313" key="1">
    <source>
        <dbReference type="EMBL" id="KAK0735267.1"/>
    </source>
</evidence>
<comment type="caution">
    <text evidence="1">The sequence shown here is derived from an EMBL/GenBank/DDBJ whole genome shotgun (WGS) entry which is preliminary data.</text>
</comment>
<dbReference type="Proteomes" id="UP001172101">
    <property type="component" value="Unassembled WGS sequence"/>
</dbReference>
<name>A0AA40BJ94_9PEZI</name>
<sequence length="114" mass="12072">MAIRDTGITASPVGGARADRPPLVSLSVFNPSRAFHSLSLGCTERLTVSGNLARASLAAGKIDYFWTMQSPVVPWMGNIGDEPLLVQHGFGAALGNLLRREARAAVTQLIKSTP</sequence>
<dbReference type="EMBL" id="JAUIRO010000001">
    <property type="protein sequence ID" value="KAK0735267.1"/>
    <property type="molecule type" value="Genomic_DNA"/>
</dbReference>
<reference evidence="1" key="1">
    <citation type="submission" date="2023-06" db="EMBL/GenBank/DDBJ databases">
        <title>Genome-scale phylogeny and comparative genomics of the fungal order Sordariales.</title>
        <authorList>
            <consortium name="Lawrence Berkeley National Laboratory"/>
            <person name="Hensen N."/>
            <person name="Bonometti L."/>
            <person name="Westerberg I."/>
            <person name="Brannstrom I.O."/>
            <person name="Guillou S."/>
            <person name="Cros-Aarteil S."/>
            <person name="Calhoun S."/>
            <person name="Haridas S."/>
            <person name="Kuo A."/>
            <person name="Mondo S."/>
            <person name="Pangilinan J."/>
            <person name="Riley R."/>
            <person name="LaButti K."/>
            <person name="Andreopoulos B."/>
            <person name="Lipzen A."/>
            <person name="Chen C."/>
            <person name="Yanf M."/>
            <person name="Daum C."/>
            <person name="Ng V."/>
            <person name="Clum A."/>
            <person name="Steindorff A."/>
            <person name="Ohm R."/>
            <person name="Martin F."/>
            <person name="Silar P."/>
            <person name="Natvig D."/>
            <person name="Lalanne C."/>
            <person name="Gautier V."/>
            <person name="Ament-velasquez S.L."/>
            <person name="Kruys A."/>
            <person name="Hutchinson M.I."/>
            <person name="Powell A.J."/>
            <person name="Barry K."/>
            <person name="Miller A.N."/>
            <person name="Grigoriev I.V."/>
            <person name="Debuchy R."/>
            <person name="Gladieux P."/>
            <person name="Thoren M.H."/>
            <person name="Johannesson H."/>
        </authorList>
    </citation>
    <scope>NUCLEOTIDE SEQUENCE</scope>
    <source>
        <strain evidence="1">SMH2392-1A</strain>
    </source>
</reference>
<dbReference type="RefSeq" id="XP_060304144.1">
    <property type="nucleotide sequence ID" value="XM_060441119.1"/>
</dbReference>